<dbReference type="Proteomes" id="UP000198894">
    <property type="component" value="Unassembled WGS sequence"/>
</dbReference>
<organism evidence="2 3">
    <name type="scientific">Mesorhizobium muleiense</name>
    <dbReference type="NCBI Taxonomy" id="1004279"/>
    <lineage>
        <taxon>Bacteria</taxon>
        <taxon>Pseudomonadati</taxon>
        <taxon>Pseudomonadota</taxon>
        <taxon>Alphaproteobacteria</taxon>
        <taxon>Hyphomicrobiales</taxon>
        <taxon>Phyllobacteriaceae</taxon>
        <taxon>Mesorhizobium</taxon>
    </lineage>
</organism>
<feature type="transmembrane region" description="Helical" evidence="1">
    <location>
        <begin position="187"/>
        <end position="204"/>
    </location>
</feature>
<evidence type="ECO:0000256" key="1">
    <source>
        <dbReference type="SAM" id="Phobius"/>
    </source>
</evidence>
<accession>A0A1G8LZE0</accession>
<evidence type="ECO:0000313" key="2">
    <source>
        <dbReference type="EMBL" id="SDI61102.1"/>
    </source>
</evidence>
<sequence>MSGPSDLNLWHRIEGYNFDQPDINLPFSARLARENGWPSEFAQRVVEEYKKFVYLMCVSDEMLTPSQAVDEAWHLHLVYTRSYWDDFCRGVLGRDIHHEPTEGGAAENSKFHDCYRRTKERYQEEFGTMPPSDIWPGEQIRFGDVERHTVVETSRLPYVTKSQLGTAAFYAFFVLWTGWSLDWNSSAWTLIAGLTVFFALTRLLPVWRPRKDRRNANGGGCGSGGCGGGGDGCGGGCGGGGE</sequence>
<keyword evidence="3" id="KW-1185">Reference proteome</keyword>
<reference evidence="3" key="1">
    <citation type="submission" date="2016-10" db="EMBL/GenBank/DDBJ databases">
        <authorList>
            <person name="Varghese N."/>
            <person name="Submissions S."/>
        </authorList>
    </citation>
    <scope>NUCLEOTIDE SEQUENCE [LARGE SCALE GENOMIC DNA]</scope>
    <source>
        <strain evidence="3">CGMCC 1.11022</strain>
    </source>
</reference>
<keyword evidence="1" id="KW-0472">Membrane</keyword>
<dbReference type="AlphaFoldDB" id="A0A1G8LZE0"/>
<protein>
    <recommendedName>
        <fullName evidence="4">TIGR04222 domain-containing protein</fullName>
    </recommendedName>
</protein>
<feature type="transmembrane region" description="Helical" evidence="1">
    <location>
        <begin position="164"/>
        <end position="181"/>
    </location>
</feature>
<evidence type="ECO:0008006" key="4">
    <source>
        <dbReference type="Google" id="ProtNLM"/>
    </source>
</evidence>
<dbReference type="EMBL" id="FNEE01000002">
    <property type="protein sequence ID" value="SDI61102.1"/>
    <property type="molecule type" value="Genomic_DNA"/>
</dbReference>
<proteinExistence type="predicted"/>
<keyword evidence="1" id="KW-0812">Transmembrane</keyword>
<keyword evidence="1" id="KW-1133">Transmembrane helix</keyword>
<gene>
    <name evidence="2" type="ORF">SAMN05428953_102402</name>
</gene>
<name>A0A1G8LZE0_9HYPH</name>
<evidence type="ECO:0000313" key="3">
    <source>
        <dbReference type="Proteomes" id="UP000198894"/>
    </source>
</evidence>